<dbReference type="InterPro" id="IPR043519">
    <property type="entry name" value="NT_sf"/>
</dbReference>
<dbReference type="SUPFAM" id="SSF81301">
    <property type="entry name" value="Nucleotidyltransferase"/>
    <property type="match status" value="1"/>
</dbReference>
<keyword evidence="2" id="KW-0963">Cytoplasm</keyword>
<dbReference type="AlphaFoldDB" id="A0A956SC44"/>
<evidence type="ECO:0000256" key="3">
    <source>
        <dbReference type="SAM" id="MobiDB-lite"/>
    </source>
</evidence>
<dbReference type="PANTHER" id="PTHR21043:SF0">
    <property type="entry name" value="MITOCHONDRIAL ASSEMBLY OF RIBOSOMAL LARGE SUBUNIT PROTEIN 1"/>
    <property type="match status" value="1"/>
</dbReference>
<protein>
    <recommendedName>
        <fullName evidence="2">Ribosomal silencing factor RsfS</fullName>
    </recommendedName>
</protein>
<comment type="similarity">
    <text evidence="1 2">Belongs to the Iojap/RsfS family.</text>
</comment>
<proteinExistence type="inferred from homology"/>
<comment type="function">
    <text evidence="2">Functions as a ribosomal silencing factor. Interacts with ribosomal protein uL14 (rplN), blocking formation of intersubunit bridge B8. Prevents association of the 30S and 50S ribosomal subunits and the formation of functional ribosomes, thus repressing translation.</text>
</comment>
<accession>A0A956SC44</accession>
<reference evidence="4" key="2">
    <citation type="journal article" date="2021" name="Microbiome">
        <title>Successional dynamics and alternative stable states in a saline activated sludge microbial community over 9 years.</title>
        <authorList>
            <person name="Wang Y."/>
            <person name="Ye J."/>
            <person name="Ju F."/>
            <person name="Liu L."/>
            <person name="Boyd J.A."/>
            <person name="Deng Y."/>
            <person name="Parks D.H."/>
            <person name="Jiang X."/>
            <person name="Yin X."/>
            <person name="Woodcroft B.J."/>
            <person name="Tyson G.W."/>
            <person name="Hugenholtz P."/>
            <person name="Polz M.F."/>
            <person name="Zhang T."/>
        </authorList>
    </citation>
    <scope>NUCLEOTIDE SEQUENCE</scope>
    <source>
        <strain evidence="4">HKST-UBA02</strain>
    </source>
</reference>
<reference evidence="4" key="1">
    <citation type="submission" date="2020-04" db="EMBL/GenBank/DDBJ databases">
        <authorList>
            <person name="Zhang T."/>
        </authorList>
    </citation>
    <scope>NUCLEOTIDE SEQUENCE</scope>
    <source>
        <strain evidence="4">HKST-UBA02</strain>
    </source>
</reference>
<dbReference type="Pfam" id="PF02410">
    <property type="entry name" value="RsfS"/>
    <property type="match status" value="1"/>
</dbReference>
<keyword evidence="2" id="KW-0678">Repressor</keyword>
<dbReference type="GO" id="GO:0005737">
    <property type="term" value="C:cytoplasm"/>
    <property type="evidence" value="ECO:0007669"/>
    <property type="project" value="UniProtKB-SubCell"/>
</dbReference>
<feature type="region of interest" description="Disordered" evidence="3">
    <location>
        <begin position="122"/>
        <end position="153"/>
    </location>
</feature>
<organism evidence="4 5">
    <name type="scientific">Eiseniibacteriota bacterium</name>
    <dbReference type="NCBI Taxonomy" id="2212470"/>
    <lineage>
        <taxon>Bacteria</taxon>
        <taxon>Candidatus Eiseniibacteriota</taxon>
    </lineage>
</organism>
<comment type="subunit">
    <text evidence="2">Interacts with ribosomal protein uL14 (rplN).</text>
</comment>
<dbReference type="GO" id="GO:0043023">
    <property type="term" value="F:ribosomal large subunit binding"/>
    <property type="evidence" value="ECO:0007669"/>
    <property type="project" value="TreeGrafter"/>
</dbReference>
<dbReference type="Gene3D" id="3.30.460.10">
    <property type="entry name" value="Beta Polymerase, domain 2"/>
    <property type="match status" value="1"/>
</dbReference>
<dbReference type="GO" id="GO:0017148">
    <property type="term" value="P:negative regulation of translation"/>
    <property type="evidence" value="ECO:0007669"/>
    <property type="project" value="UniProtKB-UniRule"/>
</dbReference>
<feature type="compositionally biased region" description="Acidic residues" evidence="3">
    <location>
        <begin position="139"/>
        <end position="153"/>
    </location>
</feature>
<gene>
    <name evidence="2 4" type="primary">rsfS</name>
    <name evidence="4" type="ORF">KDA27_04680</name>
</gene>
<evidence type="ECO:0000256" key="1">
    <source>
        <dbReference type="ARBA" id="ARBA00010574"/>
    </source>
</evidence>
<dbReference type="HAMAP" id="MF_01477">
    <property type="entry name" value="Iojap_RsfS"/>
    <property type="match status" value="1"/>
</dbReference>
<dbReference type="GO" id="GO:0090071">
    <property type="term" value="P:negative regulation of ribosome biogenesis"/>
    <property type="evidence" value="ECO:0007669"/>
    <property type="project" value="UniProtKB-UniRule"/>
</dbReference>
<comment type="subcellular location">
    <subcellularLocation>
        <location evidence="2">Cytoplasm</location>
    </subcellularLocation>
</comment>
<dbReference type="EMBL" id="JAGQHS010000015">
    <property type="protein sequence ID" value="MCA9755077.1"/>
    <property type="molecule type" value="Genomic_DNA"/>
</dbReference>
<dbReference type="Proteomes" id="UP000739538">
    <property type="component" value="Unassembled WGS sequence"/>
</dbReference>
<evidence type="ECO:0000313" key="5">
    <source>
        <dbReference type="Proteomes" id="UP000739538"/>
    </source>
</evidence>
<dbReference type="InterPro" id="IPR004394">
    <property type="entry name" value="Iojap/RsfS/C7orf30"/>
</dbReference>
<dbReference type="GO" id="GO:0042256">
    <property type="term" value="P:cytosolic ribosome assembly"/>
    <property type="evidence" value="ECO:0007669"/>
    <property type="project" value="UniProtKB-UniRule"/>
</dbReference>
<dbReference type="NCBIfam" id="TIGR00090">
    <property type="entry name" value="rsfS_iojap_ybeB"/>
    <property type="match status" value="1"/>
</dbReference>
<evidence type="ECO:0000313" key="4">
    <source>
        <dbReference type="EMBL" id="MCA9755077.1"/>
    </source>
</evidence>
<comment type="caution">
    <text evidence="4">The sequence shown here is derived from an EMBL/GenBank/DDBJ whole genome shotgun (WGS) entry which is preliminary data.</text>
</comment>
<name>A0A956SC44_UNCEI</name>
<keyword evidence="2" id="KW-0810">Translation regulation</keyword>
<dbReference type="PANTHER" id="PTHR21043">
    <property type="entry name" value="IOJAP SUPERFAMILY ORTHOLOG"/>
    <property type="match status" value="1"/>
</dbReference>
<evidence type="ECO:0000256" key="2">
    <source>
        <dbReference type="HAMAP-Rule" id="MF_01477"/>
    </source>
</evidence>
<sequence length="153" mass="17313">MTGPETERESYELARRIADLMLEKAATDVLVLDLRTLSSACDYFVICTAASEPQVKAIAEHVEETVKKELGEGPWHIEGRSQRRWVLLDFVHVVAHVFHKEARDYYLLERLWSDAPQEEVLPKKTGVRAASGKAGTLEVSDEWEDASEEGEDE</sequence>